<name>A0A518CUP9_9BACT</name>
<evidence type="ECO:0000313" key="4">
    <source>
        <dbReference type="Proteomes" id="UP000319342"/>
    </source>
</evidence>
<dbReference type="OrthoDB" id="9808735at2"/>
<keyword evidence="1" id="KW-0711">Selenium</keyword>
<keyword evidence="3" id="KW-0808">Transferase</keyword>
<dbReference type="GO" id="GO:0043828">
    <property type="term" value="F:tRNA 2-selenouridine synthase activity"/>
    <property type="evidence" value="ECO:0007669"/>
    <property type="project" value="InterPro"/>
</dbReference>
<dbReference type="SUPFAM" id="SSF52540">
    <property type="entry name" value="P-loop containing nucleoside triphosphate hydrolases"/>
    <property type="match status" value="1"/>
</dbReference>
<gene>
    <name evidence="3" type="primary">selU</name>
    <name evidence="3" type="ORF">Pla163_00480</name>
</gene>
<evidence type="ECO:0000313" key="3">
    <source>
        <dbReference type="EMBL" id="QDU82953.1"/>
    </source>
</evidence>
<dbReference type="GO" id="GO:0002098">
    <property type="term" value="P:tRNA wobble uridine modification"/>
    <property type="evidence" value="ECO:0007669"/>
    <property type="project" value="InterPro"/>
</dbReference>
<dbReference type="NCBIfam" id="NF008750">
    <property type="entry name" value="PRK11784.1-2"/>
    <property type="match status" value="1"/>
</dbReference>
<dbReference type="InterPro" id="IPR001763">
    <property type="entry name" value="Rhodanese-like_dom"/>
</dbReference>
<sequence length="402" mass="43973">MVPERCYPGRSVTDQPLRPPDLGLALPSFSLTAPTPPAGVPIVDLRSPSEYALDHLPGAINVPLFDDDERAVVGTLYRQRGPDEAFERGIEIVVAKVRELVDAVGSAIGHAAVRDGLEERVRRIAAGGTEGLGGRLETSELDELPADAVLLHCWRGGMRSRSVAALLRELGWPVVLLEGGYREYRRLVHARVGELEFPAAFVLRGMTGVGKTLVLNALERRLPGSTVDLEGLADHRSSILGMVGREPRSQKTFETGLCLRVADGFPTGWVAFEGESRKVGDIVLPDAVWKALTGGTSITLTTSTERRVQVLCDDYLATPGSRAELLQQLPFIEGRLGERWKGELCRLLETGREHELVEILLERYYDQRYGHSEKRHPVAHTVDSTDPEACAAEIAAWIAARG</sequence>
<dbReference type="Pfam" id="PF00581">
    <property type="entry name" value="Rhodanese"/>
    <property type="match status" value="1"/>
</dbReference>
<dbReference type="Gene3D" id="3.40.250.10">
    <property type="entry name" value="Rhodanese-like domain"/>
    <property type="match status" value="1"/>
</dbReference>
<dbReference type="GO" id="GO:0004792">
    <property type="term" value="F:thiosulfate-cyanide sulfurtransferase activity"/>
    <property type="evidence" value="ECO:0007669"/>
    <property type="project" value="InterPro"/>
</dbReference>
<dbReference type="PROSITE" id="PS50206">
    <property type="entry name" value="RHODANESE_3"/>
    <property type="match status" value="1"/>
</dbReference>
<feature type="domain" description="Rhodanese" evidence="2">
    <location>
        <begin position="36"/>
        <end position="193"/>
    </location>
</feature>
<proteinExistence type="predicted"/>
<keyword evidence="4" id="KW-1185">Reference proteome</keyword>
<dbReference type="PANTHER" id="PTHR30401">
    <property type="entry name" value="TRNA 2-SELENOURIDINE SYNTHASE"/>
    <property type="match status" value="1"/>
</dbReference>
<protein>
    <submittedName>
        <fullName evidence="3">tRNA 2-selenouridine synthase</fullName>
        <ecNumber evidence="3">2.9.1.-</ecNumber>
    </submittedName>
</protein>
<dbReference type="EMBL" id="CP036290">
    <property type="protein sequence ID" value="QDU82953.1"/>
    <property type="molecule type" value="Genomic_DNA"/>
</dbReference>
<dbReference type="AlphaFoldDB" id="A0A518CUP9"/>
<organism evidence="3 4">
    <name type="scientific">Rohdeia mirabilis</name>
    <dbReference type="NCBI Taxonomy" id="2528008"/>
    <lineage>
        <taxon>Bacteria</taxon>
        <taxon>Pseudomonadati</taxon>
        <taxon>Planctomycetota</taxon>
        <taxon>Planctomycetia</taxon>
        <taxon>Planctomycetia incertae sedis</taxon>
        <taxon>Rohdeia</taxon>
    </lineage>
</organism>
<evidence type="ECO:0000256" key="1">
    <source>
        <dbReference type="ARBA" id="ARBA00023266"/>
    </source>
</evidence>
<reference evidence="3 4" key="1">
    <citation type="submission" date="2019-02" db="EMBL/GenBank/DDBJ databases">
        <title>Deep-cultivation of Planctomycetes and their phenomic and genomic characterization uncovers novel biology.</title>
        <authorList>
            <person name="Wiegand S."/>
            <person name="Jogler M."/>
            <person name="Boedeker C."/>
            <person name="Pinto D."/>
            <person name="Vollmers J."/>
            <person name="Rivas-Marin E."/>
            <person name="Kohn T."/>
            <person name="Peeters S.H."/>
            <person name="Heuer A."/>
            <person name="Rast P."/>
            <person name="Oberbeckmann S."/>
            <person name="Bunk B."/>
            <person name="Jeske O."/>
            <person name="Meyerdierks A."/>
            <person name="Storesund J.E."/>
            <person name="Kallscheuer N."/>
            <person name="Luecker S."/>
            <person name="Lage O.M."/>
            <person name="Pohl T."/>
            <person name="Merkel B.J."/>
            <person name="Hornburger P."/>
            <person name="Mueller R.-W."/>
            <person name="Bruemmer F."/>
            <person name="Labrenz M."/>
            <person name="Spormann A.M."/>
            <person name="Op den Camp H."/>
            <person name="Overmann J."/>
            <person name="Amann R."/>
            <person name="Jetten M.S.M."/>
            <person name="Mascher T."/>
            <person name="Medema M.H."/>
            <person name="Devos D.P."/>
            <person name="Kaster A.-K."/>
            <person name="Ovreas L."/>
            <person name="Rohde M."/>
            <person name="Galperin M.Y."/>
            <person name="Jogler C."/>
        </authorList>
    </citation>
    <scope>NUCLEOTIDE SEQUENCE [LARGE SCALE GENOMIC DNA]</scope>
    <source>
        <strain evidence="3 4">Pla163</strain>
    </source>
</reference>
<dbReference type="SMART" id="SM00450">
    <property type="entry name" value="RHOD"/>
    <property type="match status" value="1"/>
</dbReference>
<dbReference type="PANTHER" id="PTHR30401:SF0">
    <property type="entry name" value="TRNA 2-SELENOURIDINE SYNTHASE"/>
    <property type="match status" value="1"/>
</dbReference>
<accession>A0A518CUP9</accession>
<dbReference type="InterPro" id="IPR058840">
    <property type="entry name" value="AAA_SelU"/>
</dbReference>
<dbReference type="InterPro" id="IPR001307">
    <property type="entry name" value="Thiosulphate_STrfase_CS"/>
</dbReference>
<dbReference type="Proteomes" id="UP000319342">
    <property type="component" value="Chromosome"/>
</dbReference>
<dbReference type="InterPro" id="IPR027417">
    <property type="entry name" value="P-loop_NTPase"/>
</dbReference>
<dbReference type="EC" id="2.9.1.-" evidence="3"/>
<dbReference type="InterPro" id="IPR036873">
    <property type="entry name" value="Rhodanese-like_dom_sf"/>
</dbReference>
<dbReference type="InterPro" id="IPR017582">
    <property type="entry name" value="SelU"/>
</dbReference>
<dbReference type="PROSITE" id="PS00380">
    <property type="entry name" value="RHODANESE_1"/>
    <property type="match status" value="1"/>
</dbReference>
<dbReference type="Pfam" id="PF26341">
    <property type="entry name" value="AAA_SelU"/>
    <property type="match status" value="1"/>
</dbReference>
<dbReference type="SUPFAM" id="SSF52821">
    <property type="entry name" value="Rhodanese/Cell cycle control phosphatase"/>
    <property type="match status" value="1"/>
</dbReference>
<evidence type="ECO:0000259" key="2">
    <source>
        <dbReference type="PROSITE" id="PS50206"/>
    </source>
</evidence>